<organism evidence="1 2">
    <name type="scientific">Dryococelus australis</name>
    <dbReference type="NCBI Taxonomy" id="614101"/>
    <lineage>
        <taxon>Eukaryota</taxon>
        <taxon>Metazoa</taxon>
        <taxon>Ecdysozoa</taxon>
        <taxon>Arthropoda</taxon>
        <taxon>Hexapoda</taxon>
        <taxon>Insecta</taxon>
        <taxon>Pterygota</taxon>
        <taxon>Neoptera</taxon>
        <taxon>Polyneoptera</taxon>
        <taxon>Phasmatodea</taxon>
        <taxon>Verophasmatodea</taxon>
        <taxon>Anareolatae</taxon>
        <taxon>Phasmatidae</taxon>
        <taxon>Eurycanthinae</taxon>
        <taxon>Dryococelus</taxon>
    </lineage>
</organism>
<protein>
    <submittedName>
        <fullName evidence="1">Uncharacterized protein</fullName>
    </submittedName>
</protein>
<reference evidence="1 2" key="1">
    <citation type="submission" date="2023-02" db="EMBL/GenBank/DDBJ databases">
        <title>LHISI_Scaffold_Assembly.</title>
        <authorList>
            <person name="Stuart O.P."/>
            <person name="Cleave R."/>
            <person name="Magrath M.J.L."/>
            <person name="Mikheyev A.S."/>
        </authorList>
    </citation>
    <scope>NUCLEOTIDE SEQUENCE [LARGE SCALE GENOMIC DNA]</scope>
    <source>
        <strain evidence="1">Daus_M_001</strain>
        <tissue evidence="1">Leg muscle</tissue>
    </source>
</reference>
<name>A0ABQ9GPS8_9NEOP</name>
<comment type="caution">
    <text evidence="1">The sequence shown here is derived from an EMBL/GenBank/DDBJ whole genome shotgun (WGS) entry which is preliminary data.</text>
</comment>
<evidence type="ECO:0000313" key="2">
    <source>
        <dbReference type="Proteomes" id="UP001159363"/>
    </source>
</evidence>
<dbReference type="Proteomes" id="UP001159363">
    <property type="component" value="Chromosome 9"/>
</dbReference>
<accession>A0ABQ9GPS8</accession>
<evidence type="ECO:0000313" key="1">
    <source>
        <dbReference type="EMBL" id="KAJ8874045.1"/>
    </source>
</evidence>
<sequence>MVVSYMCDANKKRKLSGICTKDGVMYFGWRPSNDRVLAQRRQRASFWYFSNVGPTSKHTGPRWSVNPSTSGIARQENPRVARPGIESGSPWWEASRLNAQPPRPRLLWLDYWPPNKAYCTRIFACENRAGRCRWSTGFLGDLPSLRPCIPAPLLFVKSSSNLFTRSVKLRRIYKKERRRLPGLEHETPQSLRRVSVGRGGWLSWGGGMRRASYYERSKSPGMGPGKTIYDLLTAHWLFAHTCTGERE</sequence>
<gene>
    <name evidence="1" type="ORF">PR048_024885</name>
</gene>
<keyword evidence="2" id="KW-1185">Reference proteome</keyword>
<dbReference type="EMBL" id="JARBHB010000010">
    <property type="protein sequence ID" value="KAJ8874045.1"/>
    <property type="molecule type" value="Genomic_DNA"/>
</dbReference>
<proteinExistence type="predicted"/>